<feature type="region of interest" description="Disordered" evidence="1">
    <location>
        <begin position="199"/>
        <end position="259"/>
    </location>
</feature>
<organism evidence="2">
    <name type="scientific">bioreactor metagenome</name>
    <dbReference type="NCBI Taxonomy" id="1076179"/>
    <lineage>
        <taxon>unclassified sequences</taxon>
        <taxon>metagenomes</taxon>
        <taxon>ecological metagenomes</taxon>
    </lineage>
</organism>
<feature type="region of interest" description="Disordered" evidence="1">
    <location>
        <begin position="275"/>
        <end position="342"/>
    </location>
</feature>
<proteinExistence type="predicted"/>
<gene>
    <name evidence="2" type="ORF">SDC9_67679</name>
</gene>
<evidence type="ECO:0000256" key="1">
    <source>
        <dbReference type="SAM" id="MobiDB-lite"/>
    </source>
</evidence>
<dbReference type="AlphaFoldDB" id="A0A644XYF0"/>
<feature type="region of interest" description="Disordered" evidence="1">
    <location>
        <begin position="106"/>
        <end position="126"/>
    </location>
</feature>
<dbReference type="EMBL" id="VSSQ01003550">
    <property type="protein sequence ID" value="MPM21235.1"/>
    <property type="molecule type" value="Genomic_DNA"/>
</dbReference>
<evidence type="ECO:0000313" key="2">
    <source>
        <dbReference type="EMBL" id="MPM21235.1"/>
    </source>
</evidence>
<name>A0A644XYF0_9ZZZZ</name>
<feature type="compositionally biased region" description="Basic and acidic residues" evidence="1">
    <location>
        <begin position="224"/>
        <end position="244"/>
    </location>
</feature>
<feature type="compositionally biased region" description="Basic and acidic residues" evidence="1">
    <location>
        <begin position="110"/>
        <end position="126"/>
    </location>
</feature>
<comment type="caution">
    <text evidence="2">The sequence shown here is derived from an EMBL/GenBank/DDBJ whole genome shotgun (WGS) entry which is preliminary data.</text>
</comment>
<protein>
    <submittedName>
        <fullName evidence="2">Uncharacterized protein</fullName>
    </submittedName>
</protein>
<sequence length="342" mass="35595">MGGTVSHHRDPRVVGNVQPLVGVRGPGIGEFNAVRMSSEGRQHPSPEAESPVHVNPCTLRPGGRDDPGAGIEGTGVHVAGLKAENHRAGGRSQGVLRFVRDHPALPVGGDGHHVSRAEPEHSQGDQERRMGLLAGDDGHPGSSLEAVLLHVMAGAPEDLVPCGGEAGEVGHLAPGDEADGGFRRQAEEVEDPFRDDLLRSACGGRGDGEDGVLVPGGGKPVGGEARRKGSPGDEAEIPRPRRTGEAGGGAFRKGGHHVRGGHSLVVQRSAEGLPELLSGRPGADPSGRKVFKPADRPLRRFPQQRTVAERRPRQAVPGRVLCGGIRPAHSVRASPGRKGSPE</sequence>
<accession>A0A644XYF0</accession>
<reference evidence="2" key="1">
    <citation type="submission" date="2019-08" db="EMBL/GenBank/DDBJ databases">
        <authorList>
            <person name="Kucharzyk K."/>
            <person name="Murdoch R.W."/>
            <person name="Higgins S."/>
            <person name="Loffler F."/>
        </authorList>
    </citation>
    <scope>NUCLEOTIDE SEQUENCE</scope>
</reference>
<feature type="region of interest" description="Disordered" evidence="1">
    <location>
        <begin position="37"/>
        <end position="69"/>
    </location>
</feature>
<feature type="region of interest" description="Disordered" evidence="1">
    <location>
        <begin position="1"/>
        <end position="25"/>
    </location>
</feature>